<name>A0A061F8E2_THECC</name>
<gene>
    <name evidence="1" type="ORF">TCM_031490</name>
</gene>
<proteinExistence type="predicted"/>
<organism evidence="1 2">
    <name type="scientific">Theobroma cacao</name>
    <name type="common">Cacao</name>
    <name type="synonym">Cocoa</name>
    <dbReference type="NCBI Taxonomy" id="3641"/>
    <lineage>
        <taxon>Eukaryota</taxon>
        <taxon>Viridiplantae</taxon>
        <taxon>Streptophyta</taxon>
        <taxon>Embryophyta</taxon>
        <taxon>Tracheophyta</taxon>
        <taxon>Spermatophyta</taxon>
        <taxon>Magnoliopsida</taxon>
        <taxon>eudicotyledons</taxon>
        <taxon>Gunneridae</taxon>
        <taxon>Pentapetalae</taxon>
        <taxon>rosids</taxon>
        <taxon>malvids</taxon>
        <taxon>Malvales</taxon>
        <taxon>Malvaceae</taxon>
        <taxon>Byttnerioideae</taxon>
        <taxon>Theobroma</taxon>
    </lineage>
</organism>
<keyword evidence="2" id="KW-1185">Reference proteome</keyword>
<dbReference type="HOGENOM" id="CLU_3036273_0_0_1"/>
<evidence type="ECO:0000313" key="2">
    <source>
        <dbReference type="Proteomes" id="UP000026915"/>
    </source>
</evidence>
<sequence length="55" mass="5902">MQQLSVTIPVLNILAKTSLTQCNVILVSQLFALMGSTSRAMTTPLAIITKTPKTI</sequence>
<dbReference type="Proteomes" id="UP000026915">
    <property type="component" value="Chromosome 7"/>
</dbReference>
<evidence type="ECO:0000313" key="1">
    <source>
        <dbReference type="EMBL" id="EOY12982.1"/>
    </source>
</evidence>
<accession>A0A061F8E2</accession>
<dbReference type="Gramene" id="EOY12982">
    <property type="protein sequence ID" value="EOY12982"/>
    <property type="gene ID" value="TCM_031490"/>
</dbReference>
<reference evidence="1 2" key="1">
    <citation type="journal article" date="2013" name="Genome Biol.">
        <title>The genome sequence of the most widely cultivated cacao type and its use to identify candidate genes regulating pod color.</title>
        <authorList>
            <person name="Motamayor J.C."/>
            <person name="Mockaitis K."/>
            <person name="Schmutz J."/>
            <person name="Haiminen N."/>
            <person name="Iii D.L."/>
            <person name="Cornejo O."/>
            <person name="Findley S.D."/>
            <person name="Zheng P."/>
            <person name="Utro F."/>
            <person name="Royaert S."/>
            <person name="Saski C."/>
            <person name="Jenkins J."/>
            <person name="Podicheti R."/>
            <person name="Zhao M."/>
            <person name="Scheffler B.E."/>
            <person name="Stack J.C."/>
            <person name="Feltus F.A."/>
            <person name="Mustiga G.M."/>
            <person name="Amores F."/>
            <person name="Phillips W."/>
            <person name="Marelli J.P."/>
            <person name="May G.D."/>
            <person name="Shapiro H."/>
            <person name="Ma J."/>
            <person name="Bustamante C.D."/>
            <person name="Schnell R.J."/>
            <person name="Main D."/>
            <person name="Gilbert D."/>
            <person name="Parida L."/>
            <person name="Kuhn D.N."/>
        </authorList>
    </citation>
    <scope>NUCLEOTIDE SEQUENCE [LARGE SCALE GENOMIC DNA]</scope>
    <source>
        <strain evidence="2">cv. Matina 1-6</strain>
    </source>
</reference>
<dbReference type="EMBL" id="CM001885">
    <property type="protein sequence ID" value="EOY12982.1"/>
    <property type="molecule type" value="Genomic_DNA"/>
</dbReference>
<dbReference type="AlphaFoldDB" id="A0A061F8E2"/>
<dbReference type="InParanoid" id="A0A061F8E2"/>
<protein>
    <submittedName>
        <fullName evidence="1">Uncharacterized protein</fullName>
    </submittedName>
</protein>